<dbReference type="EMBL" id="FCOK02000082">
    <property type="protein sequence ID" value="SAL67167.1"/>
    <property type="molecule type" value="Genomic_DNA"/>
</dbReference>
<dbReference type="OrthoDB" id="8566528at2"/>
<dbReference type="AlphaFoldDB" id="A0A158JEB2"/>
<evidence type="ECO:0000256" key="1">
    <source>
        <dbReference type="SAM" id="Phobius"/>
    </source>
</evidence>
<accession>A0A158JEB2</accession>
<keyword evidence="1" id="KW-1133">Transmembrane helix</keyword>
<reference evidence="2 3" key="1">
    <citation type="submission" date="2016-01" db="EMBL/GenBank/DDBJ databases">
        <authorList>
            <person name="Oliw E.H."/>
        </authorList>
    </citation>
    <scope>NUCLEOTIDE SEQUENCE [LARGE SCALE GENOMIC DNA]</scope>
    <source>
        <strain evidence="2">LMG 27134</strain>
    </source>
</reference>
<gene>
    <name evidence="2" type="ORF">AWB69_07662</name>
</gene>
<name>A0A158JEB2_9BURK</name>
<dbReference type="RefSeq" id="WP_062091800.1">
    <property type="nucleotide sequence ID" value="NZ_FCOK02000082.1"/>
</dbReference>
<feature type="transmembrane region" description="Helical" evidence="1">
    <location>
        <begin position="20"/>
        <end position="41"/>
    </location>
</feature>
<organism evidence="2 3">
    <name type="scientific">Caballeronia udeis</name>
    <dbReference type="NCBI Taxonomy" id="1232866"/>
    <lineage>
        <taxon>Bacteria</taxon>
        <taxon>Pseudomonadati</taxon>
        <taxon>Pseudomonadota</taxon>
        <taxon>Betaproteobacteria</taxon>
        <taxon>Burkholderiales</taxon>
        <taxon>Burkholderiaceae</taxon>
        <taxon>Caballeronia</taxon>
    </lineage>
</organism>
<evidence type="ECO:0000313" key="2">
    <source>
        <dbReference type="EMBL" id="SAL67167.1"/>
    </source>
</evidence>
<sequence length="48" mass="5295">MNARTDLNANADAAPSNKLLLGVFWIYVLVPLAWGVINTLLQATKLFH</sequence>
<protein>
    <recommendedName>
        <fullName evidence="4">Oxalate:formate antiporter</fullName>
    </recommendedName>
</protein>
<evidence type="ECO:0008006" key="4">
    <source>
        <dbReference type="Google" id="ProtNLM"/>
    </source>
</evidence>
<proteinExistence type="predicted"/>
<dbReference type="Proteomes" id="UP000054683">
    <property type="component" value="Unassembled WGS sequence"/>
</dbReference>
<evidence type="ECO:0000313" key="3">
    <source>
        <dbReference type="Proteomes" id="UP000054683"/>
    </source>
</evidence>
<keyword evidence="1" id="KW-0472">Membrane</keyword>
<keyword evidence="1" id="KW-0812">Transmembrane</keyword>